<protein>
    <submittedName>
        <fullName evidence="5">S-adenosylmethionine-dependent methyltransferase</fullName>
    </submittedName>
</protein>
<dbReference type="Gene3D" id="3.40.50.150">
    <property type="entry name" value="Vaccinia Virus protein VP39"/>
    <property type="match status" value="1"/>
</dbReference>
<organism evidence="5 6">
    <name type="scientific">Haloarcula mannanilytica</name>
    <dbReference type="NCBI Taxonomy" id="2509225"/>
    <lineage>
        <taxon>Archaea</taxon>
        <taxon>Methanobacteriati</taxon>
        <taxon>Methanobacteriota</taxon>
        <taxon>Stenosarchaea group</taxon>
        <taxon>Halobacteria</taxon>
        <taxon>Halobacteriales</taxon>
        <taxon>Haloarculaceae</taxon>
        <taxon>Haloarcula</taxon>
    </lineage>
</organism>
<gene>
    <name evidence="5" type="ORF">Harman_05770</name>
</gene>
<dbReference type="GO" id="GO:0006400">
    <property type="term" value="P:tRNA modification"/>
    <property type="evidence" value="ECO:0007669"/>
    <property type="project" value="UniProtKB-ARBA"/>
</dbReference>
<dbReference type="GO" id="GO:0008175">
    <property type="term" value="F:tRNA methyltransferase activity"/>
    <property type="evidence" value="ECO:0007669"/>
    <property type="project" value="UniProtKB-ARBA"/>
</dbReference>
<dbReference type="InterPro" id="IPR013216">
    <property type="entry name" value="Methyltransf_11"/>
</dbReference>
<dbReference type="AlphaFoldDB" id="A0A4C2EE73"/>
<sequence length="230" mass="24687">MPSPDQSASGETDTEPSRAAVRRTYEDIGDHFSKTREYAWPEVESFVDEAGGVETALDVGCGNGRHAELLAETADAVVGLDASRALLRAATDRVGDDVALVQGDATRLPLAAESVDLAVYVATLHHLPSQSARRASLDELARVLAPDARALVSAWSTAHDRFDASPDADEGFDTTVDWTLPGGETVPRFYHIYAPAEFERDVADSDLRLVSLELSSGNCYGVVEPEGKRT</sequence>
<accession>A0A4C2EE73</accession>
<dbReference type="Pfam" id="PF08241">
    <property type="entry name" value="Methyltransf_11"/>
    <property type="match status" value="1"/>
</dbReference>
<dbReference type="InterPro" id="IPR051422">
    <property type="entry name" value="AlkB_tRNA_MeTrf/Diox"/>
</dbReference>
<dbReference type="InterPro" id="IPR029063">
    <property type="entry name" value="SAM-dependent_MTases_sf"/>
</dbReference>
<evidence type="ECO:0000256" key="1">
    <source>
        <dbReference type="ARBA" id="ARBA00022603"/>
    </source>
</evidence>
<feature type="domain" description="Methyltransferase type 11" evidence="4">
    <location>
        <begin position="57"/>
        <end position="150"/>
    </location>
</feature>
<evidence type="ECO:0000313" key="5">
    <source>
        <dbReference type="EMBL" id="GCF12642.1"/>
    </source>
</evidence>
<dbReference type="OrthoDB" id="18536at2157"/>
<comment type="caution">
    <text evidence="5">The sequence shown here is derived from an EMBL/GenBank/DDBJ whole genome shotgun (WGS) entry which is preliminary data.</text>
</comment>
<dbReference type="SUPFAM" id="SSF53335">
    <property type="entry name" value="S-adenosyl-L-methionine-dependent methyltransferases"/>
    <property type="match status" value="1"/>
</dbReference>
<dbReference type="RefSeq" id="WP_137682317.1">
    <property type="nucleotide sequence ID" value="NZ_BIXZ01000001.1"/>
</dbReference>
<reference evidence="5 6" key="1">
    <citation type="submission" date="2019-02" db="EMBL/GenBank/DDBJ databases">
        <title>Haloarcula mannanilyticum sp. nov., a mannan degrading haloarchaeon isolated from commercial salt.</title>
        <authorList>
            <person name="Enomoto S."/>
            <person name="Shimane Y."/>
            <person name="Kamekura M."/>
            <person name="Ito T."/>
            <person name="Moriya O."/>
            <person name="Ihara K."/>
            <person name="Takahashi-Ando N."/>
            <person name="Fukushima Y."/>
            <person name="Yoshida Y."/>
            <person name="Usama R."/>
            <person name="Takai K."/>
            <person name="Minegishi H."/>
        </authorList>
    </citation>
    <scope>NUCLEOTIDE SEQUENCE [LARGE SCALE GENOMIC DNA]</scope>
    <source>
        <strain evidence="5 6">MD130-1</strain>
    </source>
</reference>
<evidence type="ECO:0000256" key="2">
    <source>
        <dbReference type="ARBA" id="ARBA00022679"/>
    </source>
</evidence>
<evidence type="ECO:0000313" key="6">
    <source>
        <dbReference type="Proteomes" id="UP000304382"/>
    </source>
</evidence>
<feature type="region of interest" description="Disordered" evidence="3">
    <location>
        <begin position="1"/>
        <end position="26"/>
    </location>
</feature>
<name>A0A4C2EE73_9EURY</name>
<dbReference type="GO" id="GO:0008757">
    <property type="term" value="F:S-adenosylmethionine-dependent methyltransferase activity"/>
    <property type="evidence" value="ECO:0007669"/>
    <property type="project" value="InterPro"/>
</dbReference>
<dbReference type="CDD" id="cd02440">
    <property type="entry name" value="AdoMet_MTases"/>
    <property type="match status" value="1"/>
</dbReference>
<proteinExistence type="predicted"/>
<feature type="compositionally biased region" description="Polar residues" evidence="3">
    <location>
        <begin position="1"/>
        <end position="11"/>
    </location>
</feature>
<dbReference type="PANTHER" id="PTHR13069:SF21">
    <property type="entry name" value="ALKYLATED DNA REPAIR PROTEIN ALKB HOMOLOG 8"/>
    <property type="match status" value="1"/>
</dbReference>
<dbReference type="Proteomes" id="UP000304382">
    <property type="component" value="Unassembled WGS sequence"/>
</dbReference>
<dbReference type="GO" id="GO:0032259">
    <property type="term" value="P:methylation"/>
    <property type="evidence" value="ECO:0007669"/>
    <property type="project" value="UniProtKB-KW"/>
</dbReference>
<keyword evidence="6" id="KW-1185">Reference proteome</keyword>
<dbReference type="EMBL" id="BIXZ01000001">
    <property type="protein sequence ID" value="GCF12642.1"/>
    <property type="molecule type" value="Genomic_DNA"/>
</dbReference>
<keyword evidence="2 5" id="KW-0808">Transferase</keyword>
<keyword evidence="1 5" id="KW-0489">Methyltransferase</keyword>
<evidence type="ECO:0000256" key="3">
    <source>
        <dbReference type="SAM" id="MobiDB-lite"/>
    </source>
</evidence>
<evidence type="ECO:0000259" key="4">
    <source>
        <dbReference type="Pfam" id="PF08241"/>
    </source>
</evidence>
<dbReference type="PANTHER" id="PTHR13069">
    <property type="entry name" value="ALKYLATED DNA REPAIR PROTEIN ALKB HOMOLOG 8"/>
    <property type="match status" value="1"/>
</dbReference>